<dbReference type="EMBL" id="JAIWYP010000002">
    <property type="protein sequence ID" value="KAH3868266.1"/>
    <property type="molecule type" value="Genomic_DNA"/>
</dbReference>
<organism evidence="1 2">
    <name type="scientific">Dreissena polymorpha</name>
    <name type="common">Zebra mussel</name>
    <name type="synonym">Mytilus polymorpha</name>
    <dbReference type="NCBI Taxonomy" id="45954"/>
    <lineage>
        <taxon>Eukaryota</taxon>
        <taxon>Metazoa</taxon>
        <taxon>Spiralia</taxon>
        <taxon>Lophotrochozoa</taxon>
        <taxon>Mollusca</taxon>
        <taxon>Bivalvia</taxon>
        <taxon>Autobranchia</taxon>
        <taxon>Heteroconchia</taxon>
        <taxon>Euheterodonta</taxon>
        <taxon>Imparidentia</taxon>
        <taxon>Neoheterodontei</taxon>
        <taxon>Myida</taxon>
        <taxon>Dreissenoidea</taxon>
        <taxon>Dreissenidae</taxon>
        <taxon>Dreissena</taxon>
    </lineage>
</organism>
<protein>
    <submittedName>
        <fullName evidence="1">Uncharacterized protein</fullName>
    </submittedName>
</protein>
<evidence type="ECO:0000313" key="2">
    <source>
        <dbReference type="Proteomes" id="UP000828390"/>
    </source>
</evidence>
<comment type="caution">
    <text evidence="1">The sequence shown here is derived from an EMBL/GenBank/DDBJ whole genome shotgun (WGS) entry which is preliminary data.</text>
</comment>
<reference evidence="1" key="1">
    <citation type="journal article" date="2019" name="bioRxiv">
        <title>The Genome of the Zebra Mussel, Dreissena polymorpha: A Resource for Invasive Species Research.</title>
        <authorList>
            <person name="McCartney M.A."/>
            <person name="Auch B."/>
            <person name="Kono T."/>
            <person name="Mallez S."/>
            <person name="Zhang Y."/>
            <person name="Obille A."/>
            <person name="Becker A."/>
            <person name="Abrahante J.E."/>
            <person name="Garbe J."/>
            <person name="Badalamenti J.P."/>
            <person name="Herman A."/>
            <person name="Mangelson H."/>
            <person name="Liachko I."/>
            <person name="Sullivan S."/>
            <person name="Sone E.D."/>
            <person name="Koren S."/>
            <person name="Silverstein K.A.T."/>
            <person name="Beckman K.B."/>
            <person name="Gohl D.M."/>
        </authorList>
    </citation>
    <scope>NUCLEOTIDE SEQUENCE</scope>
    <source>
        <strain evidence="1">Duluth1</strain>
        <tissue evidence="1">Whole animal</tissue>
    </source>
</reference>
<keyword evidence="2" id="KW-1185">Reference proteome</keyword>
<dbReference type="Proteomes" id="UP000828390">
    <property type="component" value="Unassembled WGS sequence"/>
</dbReference>
<reference evidence="1" key="2">
    <citation type="submission" date="2020-11" db="EMBL/GenBank/DDBJ databases">
        <authorList>
            <person name="McCartney M.A."/>
            <person name="Auch B."/>
            <person name="Kono T."/>
            <person name="Mallez S."/>
            <person name="Becker A."/>
            <person name="Gohl D.M."/>
            <person name="Silverstein K.A.T."/>
            <person name="Koren S."/>
            <person name="Bechman K.B."/>
            <person name="Herman A."/>
            <person name="Abrahante J.E."/>
            <person name="Garbe J."/>
        </authorList>
    </citation>
    <scope>NUCLEOTIDE SEQUENCE</scope>
    <source>
        <strain evidence="1">Duluth1</strain>
        <tissue evidence="1">Whole animal</tissue>
    </source>
</reference>
<proteinExistence type="predicted"/>
<sequence length="159" mass="17285">MLWVVGPSLKQDSVPPGEAGGVEGLNLKTAIGTEIHDSGINSSEFGDLAGKMSGQQRRSNPNTHRLREELSFRDLKPGNVAYGARAHFGNRSLRRRVLSMASSTCLVIDGSRDRAPVKAIALYKKGPGFESKNMDHSLMKRVLRDSKPGSDAYVAGTRY</sequence>
<name>A0A9D4M2A9_DREPO</name>
<gene>
    <name evidence="1" type="ORF">DPMN_031407</name>
</gene>
<dbReference type="AlphaFoldDB" id="A0A9D4M2A9"/>
<evidence type="ECO:0000313" key="1">
    <source>
        <dbReference type="EMBL" id="KAH3868266.1"/>
    </source>
</evidence>
<accession>A0A9D4M2A9</accession>